<keyword evidence="6" id="KW-0812">Transmembrane</keyword>
<dbReference type="PANTHER" id="PTHR43390:SF1">
    <property type="entry name" value="CHLOROPLAST PROCESSING PEPTIDASE"/>
    <property type="match status" value="1"/>
</dbReference>
<dbReference type="GO" id="GO:0009003">
    <property type="term" value="F:signal peptidase activity"/>
    <property type="evidence" value="ECO:0007669"/>
    <property type="project" value="UniProtKB-EC"/>
</dbReference>
<dbReference type="InterPro" id="IPR000223">
    <property type="entry name" value="Pept_S26A_signal_pept_1"/>
</dbReference>
<protein>
    <recommendedName>
        <fullName evidence="4 6">Signal peptidase I</fullName>
        <ecNumber evidence="3 6">3.4.21.89</ecNumber>
    </recommendedName>
</protein>
<feature type="domain" description="Peptidase S26" evidence="7">
    <location>
        <begin position="446"/>
        <end position="484"/>
    </location>
</feature>
<dbReference type="EMBL" id="JBHUHZ010000001">
    <property type="protein sequence ID" value="MFD2160844.1"/>
    <property type="molecule type" value="Genomic_DNA"/>
</dbReference>
<dbReference type="SUPFAM" id="SSF51306">
    <property type="entry name" value="LexA/Signal peptidase"/>
    <property type="match status" value="2"/>
</dbReference>
<reference evidence="9" key="1">
    <citation type="journal article" date="2019" name="Int. J. Syst. Evol. Microbiol.">
        <title>The Global Catalogue of Microorganisms (GCM) 10K type strain sequencing project: providing services to taxonomists for standard genome sequencing and annotation.</title>
        <authorList>
            <consortium name="The Broad Institute Genomics Platform"/>
            <consortium name="The Broad Institute Genome Sequencing Center for Infectious Disease"/>
            <person name="Wu L."/>
            <person name="Ma J."/>
        </authorList>
    </citation>
    <scope>NUCLEOTIDE SEQUENCE [LARGE SCALE GENOMIC DNA]</scope>
    <source>
        <strain evidence="9">KCTC 42217</strain>
    </source>
</reference>
<comment type="catalytic activity">
    <reaction evidence="1 6">
        <text>Cleavage of hydrophobic, N-terminal signal or leader sequences from secreted and periplasmic proteins.</text>
        <dbReference type="EC" id="3.4.21.89"/>
    </reaction>
</comment>
<feature type="domain" description="Peptidase S26" evidence="7">
    <location>
        <begin position="131"/>
        <end position="307"/>
    </location>
</feature>
<dbReference type="CDD" id="cd06530">
    <property type="entry name" value="S26_SPase_I"/>
    <property type="match status" value="2"/>
</dbReference>
<feature type="transmembrane region" description="Helical" evidence="6">
    <location>
        <begin position="136"/>
        <end position="157"/>
    </location>
</feature>
<proteinExistence type="inferred from homology"/>
<evidence type="ECO:0000256" key="5">
    <source>
        <dbReference type="ARBA" id="ARBA00022801"/>
    </source>
</evidence>
<comment type="caution">
    <text evidence="6">Lacks conserved residue(s) required for the propagation of feature annotation.</text>
</comment>
<gene>
    <name evidence="8" type="primary">lepB</name>
    <name evidence="8" type="ORF">ACFSJU_00425</name>
</gene>
<dbReference type="PRINTS" id="PR00727">
    <property type="entry name" value="LEADERPTASE"/>
</dbReference>
<evidence type="ECO:0000259" key="7">
    <source>
        <dbReference type="Pfam" id="PF10502"/>
    </source>
</evidence>
<evidence type="ECO:0000256" key="2">
    <source>
        <dbReference type="ARBA" id="ARBA00009370"/>
    </source>
</evidence>
<dbReference type="RefSeq" id="WP_255902181.1">
    <property type="nucleotide sequence ID" value="NZ_JAFMZO010000002.1"/>
</dbReference>
<dbReference type="InterPro" id="IPR036286">
    <property type="entry name" value="LexA/Signal_pep-like_sf"/>
</dbReference>
<feature type="transmembrane region" description="Helical" evidence="6">
    <location>
        <begin position="6"/>
        <end position="26"/>
    </location>
</feature>
<keyword evidence="6" id="KW-0645">Protease</keyword>
<dbReference type="PANTHER" id="PTHR43390">
    <property type="entry name" value="SIGNAL PEPTIDASE I"/>
    <property type="match status" value="1"/>
</dbReference>
<comment type="caution">
    <text evidence="8">The sequence shown here is derived from an EMBL/GenBank/DDBJ whole genome shotgun (WGS) entry which is preliminary data.</text>
</comment>
<evidence type="ECO:0000256" key="3">
    <source>
        <dbReference type="ARBA" id="ARBA00013208"/>
    </source>
</evidence>
<dbReference type="Pfam" id="PF18936">
    <property type="entry name" value="DUF5684"/>
    <property type="match status" value="1"/>
</dbReference>
<dbReference type="NCBIfam" id="TIGR02227">
    <property type="entry name" value="sigpep_I_bact"/>
    <property type="match status" value="2"/>
</dbReference>
<dbReference type="Proteomes" id="UP001597387">
    <property type="component" value="Unassembled WGS sequence"/>
</dbReference>
<dbReference type="Pfam" id="PF10502">
    <property type="entry name" value="Peptidase_S26"/>
    <property type="match status" value="2"/>
</dbReference>
<evidence type="ECO:0000313" key="9">
    <source>
        <dbReference type="Proteomes" id="UP001597387"/>
    </source>
</evidence>
<keyword evidence="6" id="KW-0472">Membrane</keyword>
<dbReference type="EC" id="3.4.21.89" evidence="3 6"/>
<dbReference type="InterPro" id="IPR019758">
    <property type="entry name" value="Pept_S26A_signal_pept_1_CS"/>
</dbReference>
<comment type="similarity">
    <text evidence="2 6">Belongs to the peptidase S26 family.</text>
</comment>
<evidence type="ECO:0000256" key="4">
    <source>
        <dbReference type="ARBA" id="ARBA00019232"/>
    </source>
</evidence>
<feature type="transmembrane region" description="Helical" evidence="6">
    <location>
        <begin position="85"/>
        <end position="104"/>
    </location>
</feature>
<dbReference type="PROSITE" id="PS00761">
    <property type="entry name" value="SPASE_I_3"/>
    <property type="match status" value="1"/>
</dbReference>
<feature type="transmembrane region" description="Helical" evidence="6">
    <location>
        <begin position="53"/>
        <end position="73"/>
    </location>
</feature>
<dbReference type="InterPro" id="IPR019533">
    <property type="entry name" value="Peptidase_S26"/>
</dbReference>
<keyword evidence="6" id="KW-1133">Transmembrane helix</keyword>
<evidence type="ECO:0000313" key="8">
    <source>
        <dbReference type="EMBL" id="MFD2160844.1"/>
    </source>
</evidence>
<organism evidence="8 9">
    <name type="scientific">Paradesertivirga mongoliensis</name>
    <dbReference type="NCBI Taxonomy" id="2100740"/>
    <lineage>
        <taxon>Bacteria</taxon>
        <taxon>Pseudomonadati</taxon>
        <taxon>Bacteroidota</taxon>
        <taxon>Sphingobacteriia</taxon>
        <taxon>Sphingobacteriales</taxon>
        <taxon>Sphingobacteriaceae</taxon>
        <taxon>Paradesertivirga</taxon>
    </lineage>
</organism>
<keyword evidence="9" id="KW-1185">Reference proteome</keyword>
<accession>A0ABW4ZG73</accession>
<dbReference type="Gene3D" id="2.10.109.10">
    <property type="entry name" value="Umud Fragment, subunit A"/>
    <property type="match status" value="2"/>
</dbReference>
<comment type="subcellular location">
    <subcellularLocation>
        <location evidence="6">Membrane</location>
        <topology evidence="6">Single-pass type II membrane protein</topology>
    </subcellularLocation>
</comment>
<evidence type="ECO:0000256" key="6">
    <source>
        <dbReference type="RuleBase" id="RU362042"/>
    </source>
</evidence>
<keyword evidence="5 6" id="KW-0378">Hydrolase</keyword>
<sequence length="506" mass="57703">MENLGLNIVLILILIGYHLGLWKLFIKAGRPGWEALIPVYSFYIMLKLTGRPVWWMVLYFIPVINVIVWISILIDFAKSYGKVGFGEHVASIVVPFIAFPVWGFDQKTKYLGQSATQEFKEKHPYKKTAAREWADAILFAVVAATLIRSFILEAYTIPTGSMEKSLLIGDFLFVSKVDYGPRIPMTPIAFPFAHHTMPVTGTKAYIDAINLKYRRLPGFVDIKRGDVVVFNYPEGDTVVLETQAEASYYQLVRQMGREQVRSNPGFTIVERPVDKRENYIKRCQAIGGDTLSIVKGQVYVNGKPNENSPTSQISFQVSTDGTSLNPQALLDMNISYREEAFGVYTLHMTYEQAKVVGAWSNVKSVRPEISEANVSSPAIFPHDPRYKWNEDNFGPLVVPGKGLTIKLDTLNLPLYRRAIEVYEDNKLELRGSQIFINDQPATSYTFKMDYYWMMGDNRHNSLDSRFWGFVPEDHIVGKAKFIWMSFDANGSFLSKIRWDRIFMGIH</sequence>
<evidence type="ECO:0000256" key="1">
    <source>
        <dbReference type="ARBA" id="ARBA00000677"/>
    </source>
</evidence>
<name>A0ABW4ZG73_9SPHI</name>
<dbReference type="InterPro" id="IPR043739">
    <property type="entry name" value="DUF5684"/>
</dbReference>